<feature type="domain" description="CCHC-type" evidence="3">
    <location>
        <begin position="111"/>
        <end position="126"/>
    </location>
</feature>
<gene>
    <name evidence="4" type="ORF">ACJMK2_013542</name>
</gene>
<dbReference type="GO" id="GO:0008270">
    <property type="term" value="F:zinc ion binding"/>
    <property type="evidence" value="ECO:0007669"/>
    <property type="project" value="UniProtKB-KW"/>
</dbReference>
<feature type="compositionally biased region" description="Polar residues" evidence="2">
    <location>
        <begin position="143"/>
        <end position="156"/>
    </location>
</feature>
<keyword evidence="1" id="KW-0863">Zinc-finger</keyword>
<evidence type="ECO:0000256" key="1">
    <source>
        <dbReference type="PROSITE-ProRule" id="PRU00047"/>
    </source>
</evidence>
<feature type="compositionally biased region" description="Basic and acidic residues" evidence="2">
    <location>
        <begin position="281"/>
        <end position="297"/>
    </location>
</feature>
<feature type="region of interest" description="Disordered" evidence="2">
    <location>
        <begin position="273"/>
        <end position="321"/>
    </location>
</feature>
<evidence type="ECO:0000313" key="4">
    <source>
        <dbReference type="EMBL" id="KAL3854268.1"/>
    </source>
</evidence>
<keyword evidence="1" id="KW-0862">Zinc</keyword>
<evidence type="ECO:0000256" key="2">
    <source>
        <dbReference type="SAM" id="MobiDB-lite"/>
    </source>
</evidence>
<keyword evidence="5" id="KW-1185">Reference proteome</keyword>
<feature type="compositionally biased region" description="Low complexity" evidence="2">
    <location>
        <begin position="127"/>
        <end position="142"/>
    </location>
</feature>
<feature type="region of interest" description="Disordered" evidence="2">
    <location>
        <begin position="127"/>
        <end position="259"/>
    </location>
</feature>
<protein>
    <recommendedName>
        <fullName evidence="3">CCHC-type domain-containing protein</fullName>
    </recommendedName>
</protein>
<dbReference type="Proteomes" id="UP001634394">
    <property type="component" value="Unassembled WGS sequence"/>
</dbReference>
<keyword evidence="1" id="KW-0479">Metal-binding</keyword>
<sequence>MGPRQIGEFNVVIRETLLITKNQGIKTINVYISQFPCEIPLTNFTQGLEQCLQIKTLNVRRETFKAMANVNTGKIIVCMDGRDATKIPEFFKVRGLLVQSWFYGCIHIRPCWNCNKTGHDRWKCPKQGTTTNNKKQQQTTQNSDHNLVQNNETTPKSYAESVKTHSIPPENVAQEPVQGRPNDFGSTEIEETKEENKKEDPTIEGNQDQTNEEMETDIIEKLIAETTPANDNKNKKKQNKGMDKPSQAKNPETVYPNEKEEIIELLNATIKSNSTTQKACTQEEEHNLGSEPIKLDENIQIQEENPERKKTAKTNKHQMDH</sequence>
<comment type="caution">
    <text evidence="4">The sequence shown here is derived from an EMBL/GenBank/DDBJ whole genome shotgun (WGS) entry which is preliminary data.</text>
</comment>
<dbReference type="InterPro" id="IPR001878">
    <property type="entry name" value="Znf_CCHC"/>
</dbReference>
<dbReference type="AlphaFoldDB" id="A0ABD3V0W6"/>
<name>A0ABD3V0W6_SINWO</name>
<organism evidence="4 5">
    <name type="scientific">Sinanodonta woodiana</name>
    <name type="common">Chinese pond mussel</name>
    <name type="synonym">Anodonta woodiana</name>
    <dbReference type="NCBI Taxonomy" id="1069815"/>
    <lineage>
        <taxon>Eukaryota</taxon>
        <taxon>Metazoa</taxon>
        <taxon>Spiralia</taxon>
        <taxon>Lophotrochozoa</taxon>
        <taxon>Mollusca</taxon>
        <taxon>Bivalvia</taxon>
        <taxon>Autobranchia</taxon>
        <taxon>Heteroconchia</taxon>
        <taxon>Palaeoheterodonta</taxon>
        <taxon>Unionida</taxon>
        <taxon>Unionoidea</taxon>
        <taxon>Unionidae</taxon>
        <taxon>Unioninae</taxon>
        <taxon>Sinanodonta</taxon>
    </lineage>
</organism>
<feature type="compositionally biased region" description="Basic residues" evidence="2">
    <location>
        <begin position="310"/>
        <end position="321"/>
    </location>
</feature>
<evidence type="ECO:0000313" key="5">
    <source>
        <dbReference type="Proteomes" id="UP001634394"/>
    </source>
</evidence>
<reference evidence="4 5" key="1">
    <citation type="submission" date="2024-11" db="EMBL/GenBank/DDBJ databases">
        <title>Chromosome-level genome assembly of the freshwater bivalve Anodonta woodiana.</title>
        <authorList>
            <person name="Chen X."/>
        </authorList>
    </citation>
    <scope>NUCLEOTIDE SEQUENCE [LARGE SCALE GENOMIC DNA]</scope>
    <source>
        <strain evidence="4">MN2024</strain>
        <tissue evidence="4">Gills</tissue>
    </source>
</reference>
<accession>A0ABD3V0W6</accession>
<dbReference type="EMBL" id="JBJQND010000014">
    <property type="protein sequence ID" value="KAL3854268.1"/>
    <property type="molecule type" value="Genomic_DNA"/>
</dbReference>
<proteinExistence type="predicted"/>
<evidence type="ECO:0000259" key="3">
    <source>
        <dbReference type="PROSITE" id="PS50158"/>
    </source>
</evidence>
<dbReference type="PROSITE" id="PS50158">
    <property type="entry name" value="ZF_CCHC"/>
    <property type="match status" value="1"/>
</dbReference>